<accession>A0A918P7Y1</accession>
<keyword evidence="2" id="KW-0560">Oxidoreductase</keyword>
<dbReference type="InterPro" id="IPR037523">
    <property type="entry name" value="VOC_core"/>
</dbReference>
<dbReference type="EMBL" id="BMZA01000001">
    <property type="protein sequence ID" value="GGY91140.1"/>
    <property type="molecule type" value="Genomic_DNA"/>
</dbReference>
<dbReference type="AlphaFoldDB" id="A0A918P7Y1"/>
<name>A0A918P7Y1_9SPHN</name>
<reference evidence="2" key="1">
    <citation type="journal article" date="2014" name="Int. J. Syst. Evol. Microbiol.">
        <title>Complete genome sequence of Corynebacterium casei LMG S-19264T (=DSM 44701T), isolated from a smear-ripened cheese.</title>
        <authorList>
            <consortium name="US DOE Joint Genome Institute (JGI-PGF)"/>
            <person name="Walter F."/>
            <person name="Albersmeier A."/>
            <person name="Kalinowski J."/>
            <person name="Ruckert C."/>
        </authorList>
    </citation>
    <scope>NUCLEOTIDE SEQUENCE</scope>
    <source>
        <strain evidence="2">KCTC 32255</strain>
    </source>
</reference>
<feature type="domain" description="VOC" evidence="1">
    <location>
        <begin position="142"/>
        <end position="260"/>
    </location>
</feature>
<evidence type="ECO:0000259" key="1">
    <source>
        <dbReference type="PROSITE" id="PS51819"/>
    </source>
</evidence>
<sequence>MEKPVVRLGYAGFRGDRAEWQRFACDIFGLQAVPAQDNNELRLRADERAWRLAVRETRDPGLDYLGFEVASHEDLDGIMARLHAHGFAAHEDPALARRRDVQRLVTTTAPDGTPLEFFIGGLIVSRPFASPTGARFVTGEAGLGHVLLIVPDAAEALHYFTQVIGLRRSDSIEVAPGCDGHFLNGGLRHHIVAVAEIPGLTGFDHIYVEVEDLVHVGQAWDKVSGGAAPVARSIGQHANDPAISFYTGSPSGFLFEYGCHSRLIPDVNTWVETRWESAYLWGGTYGTHAVG</sequence>
<dbReference type="SUPFAM" id="SSF54593">
    <property type="entry name" value="Glyoxalase/Bleomycin resistance protein/Dihydroxybiphenyl dioxygenase"/>
    <property type="match status" value="1"/>
</dbReference>
<organism evidence="2 3">
    <name type="scientific">Novosphingobium colocasiae</name>
    <dbReference type="NCBI Taxonomy" id="1256513"/>
    <lineage>
        <taxon>Bacteria</taxon>
        <taxon>Pseudomonadati</taxon>
        <taxon>Pseudomonadota</taxon>
        <taxon>Alphaproteobacteria</taxon>
        <taxon>Sphingomonadales</taxon>
        <taxon>Sphingomonadaceae</taxon>
        <taxon>Novosphingobium</taxon>
    </lineage>
</organism>
<feature type="domain" description="VOC" evidence="1">
    <location>
        <begin position="4"/>
        <end position="120"/>
    </location>
</feature>
<dbReference type="Pfam" id="PF00903">
    <property type="entry name" value="Glyoxalase"/>
    <property type="match status" value="1"/>
</dbReference>
<keyword evidence="2" id="KW-0223">Dioxygenase</keyword>
<keyword evidence="3" id="KW-1185">Reference proteome</keyword>
<dbReference type="InterPro" id="IPR004360">
    <property type="entry name" value="Glyas_Fos-R_dOase_dom"/>
</dbReference>
<proteinExistence type="predicted"/>
<dbReference type="Proteomes" id="UP000648075">
    <property type="component" value="Unassembled WGS sequence"/>
</dbReference>
<dbReference type="InterPro" id="IPR029068">
    <property type="entry name" value="Glyas_Bleomycin-R_OHBP_Dase"/>
</dbReference>
<gene>
    <name evidence="2" type="primary">hsaC</name>
    <name evidence="2" type="ORF">GCM10011614_02270</name>
</gene>
<reference evidence="2" key="2">
    <citation type="submission" date="2020-09" db="EMBL/GenBank/DDBJ databases">
        <authorList>
            <person name="Sun Q."/>
            <person name="Kim S."/>
        </authorList>
    </citation>
    <scope>NUCLEOTIDE SEQUENCE</scope>
    <source>
        <strain evidence="2">KCTC 32255</strain>
    </source>
</reference>
<protein>
    <submittedName>
        <fullName evidence="2">Iron-dependent extradiol dioxygenase</fullName>
    </submittedName>
</protein>
<dbReference type="RefSeq" id="WP_189619252.1">
    <property type="nucleotide sequence ID" value="NZ_BMZA01000001.1"/>
</dbReference>
<evidence type="ECO:0000313" key="2">
    <source>
        <dbReference type="EMBL" id="GGY91140.1"/>
    </source>
</evidence>
<dbReference type="Pfam" id="PF22632">
    <property type="entry name" value="BphC_D1"/>
    <property type="match status" value="1"/>
</dbReference>
<dbReference type="Gene3D" id="3.10.180.10">
    <property type="entry name" value="2,3-Dihydroxybiphenyl 1,2-Dioxygenase, domain 1"/>
    <property type="match status" value="2"/>
</dbReference>
<comment type="caution">
    <text evidence="2">The sequence shown here is derived from an EMBL/GenBank/DDBJ whole genome shotgun (WGS) entry which is preliminary data.</text>
</comment>
<evidence type="ECO:0000313" key="3">
    <source>
        <dbReference type="Proteomes" id="UP000648075"/>
    </source>
</evidence>
<dbReference type="GO" id="GO:0051213">
    <property type="term" value="F:dioxygenase activity"/>
    <property type="evidence" value="ECO:0007669"/>
    <property type="project" value="UniProtKB-KW"/>
</dbReference>
<dbReference type="PROSITE" id="PS51819">
    <property type="entry name" value="VOC"/>
    <property type="match status" value="2"/>
</dbReference>